<evidence type="ECO:0000256" key="6">
    <source>
        <dbReference type="ARBA" id="ARBA00023146"/>
    </source>
</evidence>
<comment type="catalytic activity">
    <reaction evidence="7">
        <text>tRNA(Asn) + L-asparagine + ATP = L-asparaginyl-tRNA(Asn) + AMP + diphosphate + H(+)</text>
        <dbReference type="Rhea" id="RHEA:11180"/>
        <dbReference type="Rhea" id="RHEA-COMP:9659"/>
        <dbReference type="Rhea" id="RHEA-COMP:9674"/>
        <dbReference type="ChEBI" id="CHEBI:15378"/>
        <dbReference type="ChEBI" id="CHEBI:30616"/>
        <dbReference type="ChEBI" id="CHEBI:33019"/>
        <dbReference type="ChEBI" id="CHEBI:58048"/>
        <dbReference type="ChEBI" id="CHEBI:78442"/>
        <dbReference type="ChEBI" id="CHEBI:78515"/>
        <dbReference type="ChEBI" id="CHEBI:456215"/>
        <dbReference type="EC" id="6.1.1.22"/>
    </reaction>
</comment>
<dbReference type="GO" id="GO:0005524">
    <property type="term" value="F:ATP binding"/>
    <property type="evidence" value="ECO:0007669"/>
    <property type="project" value="UniProtKB-UniRule"/>
</dbReference>
<dbReference type="GO" id="GO:0003676">
    <property type="term" value="F:nucleic acid binding"/>
    <property type="evidence" value="ECO:0007669"/>
    <property type="project" value="InterPro"/>
</dbReference>
<comment type="subunit">
    <text evidence="7">Homodimer.</text>
</comment>
<comment type="similarity">
    <text evidence="1 7">Belongs to the class-II aminoacyl-tRNA synthetase family.</text>
</comment>
<comment type="caution">
    <text evidence="9">The sequence shown here is derived from an EMBL/GenBank/DDBJ whole genome shotgun (WGS) entry which is preliminary data.</text>
</comment>
<comment type="subcellular location">
    <subcellularLocation>
        <location evidence="7">Cytoplasm</location>
    </subcellularLocation>
</comment>
<dbReference type="HAMAP" id="MF_00534">
    <property type="entry name" value="Asn_tRNA_synth"/>
    <property type="match status" value="1"/>
</dbReference>
<dbReference type="InterPro" id="IPR045864">
    <property type="entry name" value="aa-tRNA-synth_II/BPL/LPL"/>
</dbReference>
<dbReference type="Pfam" id="PF01336">
    <property type="entry name" value="tRNA_anti-codon"/>
    <property type="match status" value="1"/>
</dbReference>
<dbReference type="Pfam" id="PF00152">
    <property type="entry name" value="tRNA-synt_2"/>
    <property type="match status" value="1"/>
</dbReference>
<evidence type="ECO:0000256" key="5">
    <source>
        <dbReference type="ARBA" id="ARBA00022917"/>
    </source>
</evidence>
<dbReference type="GO" id="GO:0016740">
    <property type="term" value="F:transferase activity"/>
    <property type="evidence" value="ECO:0007669"/>
    <property type="project" value="UniProtKB-ARBA"/>
</dbReference>
<dbReference type="GO" id="GO:0005737">
    <property type="term" value="C:cytoplasm"/>
    <property type="evidence" value="ECO:0007669"/>
    <property type="project" value="UniProtKB-SubCell"/>
</dbReference>
<dbReference type="InterPro" id="IPR012340">
    <property type="entry name" value="NA-bd_OB-fold"/>
</dbReference>
<proteinExistence type="inferred from homology"/>
<keyword evidence="4 7" id="KW-0067">ATP-binding</keyword>
<keyword evidence="7" id="KW-0963">Cytoplasm</keyword>
<dbReference type="InterPro" id="IPR004365">
    <property type="entry name" value="NA-bd_OB_tRNA"/>
</dbReference>
<dbReference type="PROSITE" id="PS50862">
    <property type="entry name" value="AA_TRNA_LIGASE_II"/>
    <property type="match status" value="1"/>
</dbReference>
<organism evidence="9 10">
    <name type="scientific">Thomasclavelia ramosa DSM 1402</name>
    <dbReference type="NCBI Taxonomy" id="445974"/>
    <lineage>
        <taxon>Bacteria</taxon>
        <taxon>Bacillati</taxon>
        <taxon>Bacillota</taxon>
        <taxon>Erysipelotrichia</taxon>
        <taxon>Erysipelotrichales</taxon>
        <taxon>Coprobacillaceae</taxon>
        <taxon>Thomasclavelia</taxon>
    </lineage>
</organism>
<accession>B0N6E1</accession>
<dbReference type="GO" id="GO:0004816">
    <property type="term" value="F:asparagine-tRNA ligase activity"/>
    <property type="evidence" value="ECO:0007669"/>
    <property type="project" value="UniProtKB-UniRule"/>
</dbReference>
<protein>
    <recommendedName>
        <fullName evidence="7">Asparagine--tRNA ligase</fullName>
        <ecNumber evidence="7">6.1.1.22</ecNumber>
    </recommendedName>
    <alternativeName>
        <fullName evidence="7">Asparaginyl-tRNA synthetase</fullName>
        <shortName evidence="7">AsnRS</shortName>
    </alternativeName>
</protein>
<dbReference type="Gene3D" id="3.30.930.10">
    <property type="entry name" value="Bira Bifunctional Protein, Domain 2"/>
    <property type="match status" value="1"/>
</dbReference>
<evidence type="ECO:0000256" key="3">
    <source>
        <dbReference type="ARBA" id="ARBA00022741"/>
    </source>
</evidence>
<reference evidence="9" key="1">
    <citation type="submission" date="2007-11" db="EMBL/GenBank/DDBJ databases">
        <authorList>
            <person name="Fulton L."/>
            <person name="Clifton S."/>
            <person name="Fulton B."/>
            <person name="Xu J."/>
            <person name="Minx P."/>
            <person name="Pepin K.H."/>
            <person name="Johnson M."/>
            <person name="Thiruvilangam P."/>
            <person name="Bhonagiri V."/>
            <person name="Nash W.E."/>
            <person name="Mardis E.R."/>
            <person name="Wilson R.K."/>
        </authorList>
    </citation>
    <scope>NUCLEOTIDE SEQUENCE [LARGE SCALE GENOMIC DNA]</scope>
    <source>
        <strain evidence="9">DSM 1402</strain>
    </source>
</reference>
<dbReference type="AlphaFoldDB" id="B0N6E1"/>
<evidence type="ECO:0000256" key="7">
    <source>
        <dbReference type="HAMAP-Rule" id="MF_00534"/>
    </source>
</evidence>
<dbReference type="FunFam" id="3.30.930.10:FF:000016">
    <property type="entry name" value="Asparagine--tRNA ligase"/>
    <property type="match status" value="1"/>
</dbReference>
<dbReference type="InterPro" id="IPR004522">
    <property type="entry name" value="Asn-tRNA-ligase"/>
</dbReference>
<dbReference type="PRINTS" id="PR01042">
    <property type="entry name" value="TRNASYNTHASP"/>
</dbReference>
<evidence type="ECO:0000313" key="9">
    <source>
        <dbReference type="EMBL" id="EDS17379.1"/>
    </source>
</evidence>
<sequence length="476" mass="55377">MDKIKYIIGKTRRINMFEFITVRELYEMFLSNQMMDLEGYEYVELEGWVRTNRNNGKLGFIALNDGTYFKNLQVVYTEAEISNYEEIDKLSTGSSIRVVGKLKLTPEGKQPFEVEATEIEIEGKCDEDFPLQKKRHSFEYMREIPHLRPRANTFYAIFRLRSVLSMAIHEFFQSQGFVYVHTPIITGNDGEGAGEMFRATTIDGTNFEDDFFEKEAFLTVTGQLHVEAFAMAFRDVYTFGPAFRAENSNTSRHASEFWMIEPEIAFADLEDDMDLIEDMVKYCIDYVLDNAPAEMEFFASMIDKDCINRITKVKNSDFKRMTYTEAIEILEKADVKFKNKVSWGMDLNSEHERYICEQVVKGPVFLTDYPKEIKAFYMRLNDDNKTVAACDLLVPGIGELVGGSQREERYDVLERIMDEKGMSKDGLQWYMDLRRYGGCKHAGFGLGFDRFLMYLTGMQNIRDVEPFPRTPRNLKF</sequence>
<dbReference type="GO" id="GO:0006421">
    <property type="term" value="P:asparaginyl-tRNA aminoacylation"/>
    <property type="evidence" value="ECO:0007669"/>
    <property type="project" value="UniProtKB-UniRule"/>
</dbReference>
<dbReference type="PANTHER" id="PTHR22594">
    <property type="entry name" value="ASPARTYL/LYSYL-TRNA SYNTHETASE"/>
    <property type="match status" value="1"/>
</dbReference>
<evidence type="ECO:0000313" key="10">
    <source>
        <dbReference type="Proteomes" id="UP000005798"/>
    </source>
</evidence>
<dbReference type="eggNOG" id="COG0017">
    <property type="taxonomic scope" value="Bacteria"/>
</dbReference>
<dbReference type="InterPro" id="IPR006195">
    <property type="entry name" value="aa-tRNA-synth_II"/>
</dbReference>
<keyword evidence="3 7" id="KW-0547">Nucleotide-binding</keyword>
<keyword evidence="2 7" id="KW-0436">Ligase</keyword>
<keyword evidence="10" id="KW-1185">Reference proteome</keyword>
<dbReference type="InterPro" id="IPR004364">
    <property type="entry name" value="Aa-tRNA-synt_II"/>
</dbReference>
<evidence type="ECO:0000256" key="4">
    <source>
        <dbReference type="ARBA" id="ARBA00022840"/>
    </source>
</evidence>
<dbReference type="InterPro" id="IPR002312">
    <property type="entry name" value="Asp/Asn-tRNA-synth_IIb"/>
</dbReference>
<gene>
    <name evidence="7 9" type="primary">asnS</name>
    <name evidence="9" type="ORF">CLORAM_02162</name>
</gene>
<dbReference type="SUPFAM" id="SSF55681">
    <property type="entry name" value="Class II aaRS and biotin synthetases"/>
    <property type="match status" value="1"/>
</dbReference>
<evidence type="ECO:0000259" key="8">
    <source>
        <dbReference type="PROSITE" id="PS50862"/>
    </source>
</evidence>
<name>B0N6E1_9FIRM</name>
<dbReference type="EMBL" id="ABFX02000008">
    <property type="protein sequence ID" value="EDS17379.1"/>
    <property type="molecule type" value="Genomic_DNA"/>
</dbReference>
<dbReference type="NCBIfam" id="TIGR00457">
    <property type="entry name" value="asnS"/>
    <property type="match status" value="1"/>
</dbReference>
<dbReference type="CDD" id="cd04318">
    <property type="entry name" value="EcAsnRS_like_N"/>
    <property type="match status" value="1"/>
</dbReference>
<evidence type="ECO:0000256" key="2">
    <source>
        <dbReference type="ARBA" id="ARBA00022598"/>
    </source>
</evidence>
<keyword evidence="5 7" id="KW-0648">Protein biosynthesis</keyword>
<dbReference type="SUPFAM" id="SSF50249">
    <property type="entry name" value="Nucleic acid-binding proteins"/>
    <property type="match status" value="1"/>
</dbReference>
<dbReference type="PANTHER" id="PTHR22594:SF34">
    <property type="entry name" value="ASPARAGINE--TRNA LIGASE, MITOCHONDRIAL-RELATED"/>
    <property type="match status" value="1"/>
</dbReference>
<keyword evidence="6 7" id="KW-0030">Aminoacyl-tRNA synthetase</keyword>
<feature type="domain" description="Aminoacyl-transfer RNA synthetases class-II family profile" evidence="8">
    <location>
        <begin position="158"/>
        <end position="466"/>
    </location>
</feature>
<reference evidence="9" key="2">
    <citation type="submission" date="2014-06" db="EMBL/GenBank/DDBJ databases">
        <title>Draft genome sequence of Clostridium ramosum(DSM 1402).</title>
        <authorList>
            <person name="Sudarsanam P."/>
            <person name="Ley R."/>
            <person name="Guruge J."/>
            <person name="Turnbaugh P.J."/>
            <person name="Mahowald M."/>
            <person name="Liep D."/>
            <person name="Gordon J."/>
        </authorList>
    </citation>
    <scope>NUCLEOTIDE SEQUENCE</scope>
    <source>
        <strain evidence="9">DSM 1402</strain>
    </source>
</reference>
<dbReference type="GO" id="GO:0140096">
    <property type="term" value="F:catalytic activity, acting on a protein"/>
    <property type="evidence" value="ECO:0007669"/>
    <property type="project" value="UniProtKB-ARBA"/>
</dbReference>
<evidence type="ECO:0000256" key="1">
    <source>
        <dbReference type="ARBA" id="ARBA00008226"/>
    </source>
</evidence>
<dbReference type="NCBIfam" id="NF003037">
    <property type="entry name" value="PRK03932.1"/>
    <property type="match status" value="1"/>
</dbReference>
<dbReference type="Gene3D" id="2.40.50.140">
    <property type="entry name" value="Nucleic acid-binding proteins"/>
    <property type="match status" value="1"/>
</dbReference>
<dbReference type="CDD" id="cd00776">
    <property type="entry name" value="AsxRS_core"/>
    <property type="match status" value="1"/>
</dbReference>
<dbReference type="EC" id="6.1.1.22" evidence="7"/>
<dbReference type="Proteomes" id="UP000005798">
    <property type="component" value="Unassembled WGS sequence"/>
</dbReference>
<dbReference type="HOGENOM" id="CLU_004553_2_0_9"/>